<dbReference type="GeneID" id="106073987"/>
<dbReference type="PROSITE" id="PS00284">
    <property type="entry name" value="SERPIN"/>
    <property type="match status" value="1"/>
</dbReference>
<dbReference type="RefSeq" id="XP_055872384.1">
    <property type="nucleotide sequence ID" value="XM_056016409.1"/>
</dbReference>
<dbReference type="SUPFAM" id="SSF56574">
    <property type="entry name" value="Serpins"/>
    <property type="match status" value="1"/>
</dbReference>
<dbReference type="PANTHER" id="PTHR11461">
    <property type="entry name" value="SERINE PROTEASE INHIBITOR, SERPIN"/>
    <property type="match status" value="1"/>
</dbReference>
<reference evidence="5 6" key="1">
    <citation type="submission" date="2025-04" db="UniProtKB">
        <authorList>
            <consortium name="RefSeq"/>
        </authorList>
    </citation>
    <scope>IDENTIFICATION</scope>
</reference>
<evidence type="ECO:0000313" key="6">
    <source>
        <dbReference type="RefSeq" id="XP_055872386.1"/>
    </source>
</evidence>
<dbReference type="InterPro" id="IPR042178">
    <property type="entry name" value="Serpin_sf_1"/>
</dbReference>
<dbReference type="InterPro" id="IPR023795">
    <property type="entry name" value="Serpin_CS"/>
</dbReference>
<dbReference type="RefSeq" id="XP_055872387.1">
    <property type="nucleotide sequence ID" value="XM_056016412.1"/>
</dbReference>
<dbReference type="GO" id="GO:0005615">
    <property type="term" value="C:extracellular space"/>
    <property type="evidence" value="ECO:0007669"/>
    <property type="project" value="InterPro"/>
</dbReference>
<gene>
    <name evidence="5 6 7" type="primary">LOC106073987</name>
</gene>
<evidence type="ECO:0000259" key="3">
    <source>
        <dbReference type="SMART" id="SM00093"/>
    </source>
</evidence>
<dbReference type="Pfam" id="PF00079">
    <property type="entry name" value="Serpin"/>
    <property type="match status" value="1"/>
</dbReference>
<dbReference type="OMA" id="EVEMMHV"/>
<dbReference type="InterPro" id="IPR036186">
    <property type="entry name" value="Serpin_sf"/>
</dbReference>
<dbReference type="OrthoDB" id="671595at2759"/>
<dbReference type="InterPro" id="IPR023796">
    <property type="entry name" value="Serpin_dom"/>
</dbReference>
<dbReference type="GO" id="GO:0004867">
    <property type="term" value="F:serine-type endopeptidase inhibitor activity"/>
    <property type="evidence" value="ECO:0007669"/>
    <property type="project" value="InterPro"/>
</dbReference>
<name>A0A9W2ZBI6_BIOGL</name>
<dbReference type="SMART" id="SM00093">
    <property type="entry name" value="SERPIN"/>
    <property type="match status" value="1"/>
</dbReference>
<evidence type="ECO:0000313" key="4">
    <source>
        <dbReference type="Proteomes" id="UP001165740"/>
    </source>
</evidence>
<dbReference type="InterPro" id="IPR042185">
    <property type="entry name" value="Serpin_sf_2"/>
</dbReference>
<evidence type="ECO:0000313" key="5">
    <source>
        <dbReference type="RefSeq" id="XP_055872384.1"/>
    </source>
</evidence>
<dbReference type="InterPro" id="IPR000215">
    <property type="entry name" value="Serpin_fam"/>
</dbReference>
<protein>
    <submittedName>
        <fullName evidence="5 6">Leukocyte elastase inhibitor C-like</fullName>
    </submittedName>
</protein>
<dbReference type="CDD" id="cd00172">
    <property type="entry name" value="serpin"/>
    <property type="match status" value="1"/>
</dbReference>
<dbReference type="Gene3D" id="3.30.497.10">
    <property type="entry name" value="Antithrombin, subunit I, domain 2"/>
    <property type="match status" value="1"/>
</dbReference>
<evidence type="ECO:0000256" key="1">
    <source>
        <dbReference type="ARBA" id="ARBA00009500"/>
    </source>
</evidence>
<organism evidence="4 7">
    <name type="scientific">Biomphalaria glabrata</name>
    <name type="common">Bloodfluke planorb</name>
    <name type="synonym">Freshwater snail</name>
    <dbReference type="NCBI Taxonomy" id="6526"/>
    <lineage>
        <taxon>Eukaryota</taxon>
        <taxon>Metazoa</taxon>
        <taxon>Spiralia</taxon>
        <taxon>Lophotrochozoa</taxon>
        <taxon>Mollusca</taxon>
        <taxon>Gastropoda</taxon>
        <taxon>Heterobranchia</taxon>
        <taxon>Euthyneura</taxon>
        <taxon>Panpulmonata</taxon>
        <taxon>Hygrophila</taxon>
        <taxon>Lymnaeoidea</taxon>
        <taxon>Planorbidae</taxon>
        <taxon>Biomphalaria</taxon>
    </lineage>
</organism>
<evidence type="ECO:0000313" key="7">
    <source>
        <dbReference type="RefSeq" id="XP_055872387.1"/>
    </source>
</evidence>
<sequence>MESSDIFLASNQFGLDVFKILYEKEKSGNSFISPIVLASSVAALYMGASEDTRKRIAKALRLDNNVGEEHVLKLQSYLKALQTQCADHVTLSSGIKILLDKKWNCLDGFKHKIQQLPFTEMQSCDFQHDTDTLAQDLHRWLAQVSNGSISNDLKVDTIDQDQSLSVISCAYFKGKWVHGFDAKNTQLLPFVVAPGHSEEVPMMCATGRYPYIKDNELRYSALELPYQGGRLGVVIILPDEYFGLEILLKNLNLEIISELLKNLYMADSALNLIVPKFEIKNTFQLATTLSCMGMEQAFSADKSNFSELANPCRGLRLNAVTHAAAIKVDEEGTVATAAPGSKGRPAKAGLSNILKVRVDHPFLYVIVDKEDQNTFLFIGHINNPVLNA</sequence>
<keyword evidence="4" id="KW-1185">Reference proteome</keyword>
<comment type="similarity">
    <text evidence="1 2">Belongs to the serpin family.</text>
</comment>
<feature type="domain" description="Serpin" evidence="3">
    <location>
        <begin position="15"/>
        <end position="384"/>
    </location>
</feature>
<proteinExistence type="inferred from homology"/>
<accession>A0A9W2ZBI6</accession>
<dbReference type="Proteomes" id="UP001165740">
    <property type="component" value="Chromosome 17"/>
</dbReference>
<dbReference type="AlphaFoldDB" id="A0A9W2ZBI6"/>
<dbReference type="Gene3D" id="2.30.39.10">
    <property type="entry name" value="Alpha-1-antitrypsin, domain 1"/>
    <property type="match status" value="1"/>
</dbReference>
<dbReference type="PANTHER" id="PTHR11461:SF211">
    <property type="entry name" value="GH10112P-RELATED"/>
    <property type="match status" value="1"/>
</dbReference>
<evidence type="ECO:0000256" key="2">
    <source>
        <dbReference type="RuleBase" id="RU000411"/>
    </source>
</evidence>
<dbReference type="RefSeq" id="XP_055872386.1">
    <property type="nucleotide sequence ID" value="XM_056016411.1"/>
</dbReference>